<gene>
    <name evidence="1" type="ORF">ABVQ20_10290</name>
</gene>
<organism evidence="1 2">
    <name type="scientific">Mesorhizobium shangrilense</name>
    <dbReference type="NCBI Taxonomy" id="460060"/>
    <lineage>
        <taxon>Bacteria</taxon>
        <taxon>Pseudomonadati</taxon>
        <taxon>Pseudomonadota</taxon>
        <taxon>Alphaproteobacteria</taxon>
        <taxon>Hyphomicrobiales</taxon>
        <taxon>Phyllobacteriaceae</taxon>
        <taxon>Mesorhizobium</taxon>
    </lineage>
</organism>
<comment type="caution">
    <text evidence="1">The sequence shown here is derived from an EMBL/GenBank/DDBJ whole genome shotgun (WGS) entry which is preliminary data.</text>
</comment>
<accession>A0ABV2DBD7</accession>
<name>A0ABV2DBD7_9HYPH</name>
<evidence type="ECO:0000313" key="1">
    <source>
        <dbReference type="EMBL" id="MET2827361.1"/>
    </source>
</evidence>
<keyword evidence="2" id="KW-1185">Reference proteome</keyword>
<proteinExistence type="predicted"/>
<sequence>MNYDAVLDCELTAGGMQTAPLRAEVTDVFAGHIGMRTRFVLALICLLLPIQKAAAGWYHVENYEGFLGPFPIHLSLQTYDNFGSGITVEGSYFYDGKQSPIALYGKASGSRLVLCEIPDNNEFNRIIIVGTQTPVGITGCSFSIDLNESGATGTWSQHAIKYPVTLKKVASLDDTGDGKIDGAVAIPFWAQTATNMFSGIYTSTGSGICMEKMQIINKGSKKVDQEIDFDKNDCNAGMLMTPIYLNVQKFSKNGSDVISVSFRNGGAGYAMDYIFDNKTKTFRQKNLKK</sequence>
<dbReference type="Proteomes" id="UP001548832">
    <property type="component" value="Unassembled WGS sequence"/>
</dbReference>
<dbReference type="EMBL" id="JBEWSZ010000001">
    <property type="protein sequence ID" value="MET2827361.1"/>
    <property type="molecule type" value="Genomic_DNA"/>
</dbReference>
<reference evidence="1 2" key="1">
    <citation type="submission" date="2024-06" db="EMBL/GenBank/DDBJ databases">
        <authorList>
            <person name="Kim D.-U."/>
        </authorList>
    </citation>
    <scope>NUCLEOTIDE SEQUENCE [LARGE SCALE GENOMIC DNA]</scope>
    <source>
        <strain evidence="1 2">KACC15460</strain>
    </source>
</reference>
<evidence type="ECO:0000313" key="2">
    <source>
        <dbReference type="Proteomes" id="UP001548832"/>
    </source>
</evidence>
<protein>
    <recommendedName>
        <fullName evidence="3">IPT/TIG domain-containing protein</fullName>
    </recommendedName>
</protein>
<dbReference type="RefSeq" id="WP_354459391.1">
    <property type="nucleotide sequence ID" value="NZ_JBEWSZ010000001.1"/>
</dbReference>
<evidence type="ECO:0008006" key="3">
    <source>
        <dbReference type="Google" id="ProtNLM"/>
    </source>
</evidence>